<dbReference type="PIRSF" id="PIRSF015947">
    <property type="entry name" value="26S_Psome_Rpn2"/>
    <property type="match status" value="1"/>
</dbReference>
<feature type="region of interest" description="Disordered" evidence="5">
    <location>
        <begin position="289"/>
        <end position="348"/>
    </location>
</feature>
<dbReference type="InterPro" id="IPR016024">
    <property type="entry name" value="ARM-type_fold"/>
</dbReference>
<comment type="similarity">
    <text evidence="1">Belongs to the proteasome subunit S1 family.</text>
</comment>
<dbReference type="PANTHER" id="PTHR10943">
    <property type="entry name" value="26S PROTEASOME NON-ATPASE REGULATORY SUBUNIT"/>
    <property type="match status" value="1"/>
</dbReference>
<dbReference type="GO" id="GO:0043161">
    <property type="term" value="P:proteasome-mediated ubiquitin-dependent protein catabolic process"/>
    <property type="evidence" value="ECO:0007669"/>
    <property type="project" value="TreeGrafter"/>
</dbReference>
<dbReference type="GO" id="GO:0030234">
    <property type="term" value="F:enzyme regulator activity"/>
    <property type="evidence" value="ECO:0007669"/>
    <property type="project" value="InterPro"/>
</dbReference>
<dbReference type="GO" id="GO:0005634">
    <property type="term" value="C:nucleus"/>
    <property type="evidence" value="ECO:0007669"/>
    <property type="project" value="TreeGrafter"/>
</dbReference>
<keyword evidence="3" id="KW-0677">Repeat</keyword>
<evidence type="ECO:0000313" key="8">
    <source>
        <dbReference type="EMBL" id="CAJ0574039.1"/>
    </source>
</evidence>
<evidence type="ECO:0000256" key="1">
    <source>
        <dbReference type="ARBA" id="ARBA00006308"/>
    </source>
</evidence>
<protein>
    <recommendedName>
        <fullName evidence="2">26S proteasome non-ATPase regulatory subunit 1</fullName>
    </recommendedName>
</protein>
<keyword evidence="4" id="KW-0647">Proteasome</keyword>
<dbReference type="Pfam" id="PF18004">
    <property type="entry name" value="RPN2_C"/>
    <property type="match status" value="1"/>
</dbReference>
<feature type="domain" description="26S proteasome regulatory subunit RPN2 C-terminal" evidence="6">
    <location>
        <begin position="818"/>
        <end position="971"/>
    </location>
</feature>
<evidence type="ECO:0000256" key="4">
    <source>
        <dbReference type="ARBA" id="ARBA00022942"/>
    </source>
</evidence>
<dbReference type="Pfam" id="PF01851">
    <property type="entry name" value="PC_rep"/>
    <property type="match status" value="3"/>
</dbReference>
<evidence type="ECO:0000256" key="5">
    <source>
        <dbReference type="SAM" id="MobiDB-lite"/>
    </source>
</evidence>
<dbReference type="Pfam" id="PF21505">
    <property type="entry name" value="RPN2_N"/>
    <property type="match status" value="1"/>
</dbReference>
<evidence type="ECO:0000259" key="6">
    <source>
        <dbReference type="Pfam" id="PF18004"/>
    </source>
</evidence>
<dbReference type="InterPro" id="IPR011989">
    <property type="entry name" value="ARM-like"/>
</dbReference>
<dbReference type="PANTHER" id="PTHR10943:SF2">
    <property type="entry name" value="26S PROTEASOME NON-ATPASE REGULATORY SUBUNIT 1"/>
    <property type="match status" value="1"/>
</dbReference>
<dbReference type="GO" id="GO:0034515">
    <property type="term" value="C:proteasome storage granule"/>
    <property type="evidence" value="ECO:0007669"/>
    <property type="project" value="TreeGrafter"/>
</dbReference>
<feature type="compositionally biased region" description="Basic and acidic residues" evidence="5">
    <location>
        <begin position="875"/>
        <end position="918"/>
    </location>
</feature>
<feature type="non-terminal residue" evidence="8">
    <location>
        <position position="1004"/>
    </location>
</feature>
<feature type="domain" description="26S proteasome non-ATPase regulatory subunit 1/RPN2 N-terminal" evidence="7">
    <location>
        <begin position="47"/>
        <end position="295"/>
    </location>
</feature>
<dbReference type="InterPro" id="IPR048570">
    <property type="entry name" value="PSMD1_RPN2_N"/>
</dbReference>
<dbReference type="GO" id="GO:0008540">
    <property type="term" value="C:proteasome regulatory particle, base subcomplex"/>
    <property type="evidence" value="ECO:0007669"/>
    <property type="project" value="TreeGrafter"/>
</dbReference>
<dbReference type="InterPro" id="IPR040623">
    <property type="entry name" value="RPN2_C"/>
</dbReference>
<evidence type="ECO:0000259" key="7">
    <source>
        <dbReference type="Pfam" id="PF21505"/>
    </source>
</evidence>
<dbReference type="GO" id="GO:0042176">
    <property type="term" value="P:regulation of protein catabolic process"/>
    <property type="evidence" value="ECO:0007669"/>
    <property type="project" value="InterPro"/>
</dbReference>
<dbReference type="Pfam" id="PF13646">
    <property type="entry name" value="HEAT_2"/>
    <property type="match status" value="1"/>
</dbReference>
<feature type="region of interest" description="Disordered" evidence="5">
    <location>
        <begin position="977"/>
        <end position="1004"/>
    </location>
</feature>
<accession>A0AA36CRL8</accession>
<evidence type="ECO:0000313" key="9">
    <source>
        <dbReference type="Proteomes" id="UP001177023"/>
    </source>
</evidence>
<name>A0AA36CRL8_9BILA</name>
<evidence type="ECO:0000256" key="2">
    <source>
        <dbReference type="ARBA" id="ARBA00014929"/>
    </source>
</evidence>
<reference evidence="8" key="1">
    <citation type="submission" date="2023-06" db="EMBL/GenBank/DDBJ databases">
        <authorList>
            <person name="Delattre M."/>
        </authorList>
    </citation>
    <scope>NUCLEOTIDE SEQUENCE</scope>
    <source>
        <strain evidence="8">AF72</strain>
    </source>
</reference>
<dbReference type="EMBL" id="CATQJA010002626">
    <property type="protein sequence ID" value="CAJ0574039.1"/>
    <property type="molecule type" value="Genomic_DNA"/>
</dbReference>
<sequence>MTLFLINEWKKRPGGPQDPSAFLMGLDSTRFSTREKEIIIEQLDDWDVIMSTWFEIADFLPSIERLYENTTFSQRHRAALLASKVSYCLGDDRGALHLALSANDLFQLTPRPPSKTVGNQDEQYVNKMIEIGLDTYKGNRSRGEKSDPRLEALIERIFQINIQRNELRFVIGLALETRRVDMIEAAIKSSTDSTGLLAETVQRVLESQLDTGLRNQVLDMLLQMFSKMDKPDFVAICQCLIRLEKPSDVALIIHRLLGTGGDGELMAYQIAFDLYENATQQFINSINRELGDDGQHDGQQPSTAEGGSRPTTPVKNGSPAKEEGSSPDATPSTPAERPATPVKEAKPLTPKSRIRLILSGQETIRLHMQFLIKNNHTDMLILKEMKDSVRTATAHNATLIANGFMHFGTTCDDFLRDNLEWIGKATNWNKFNAVATLGLIHKGHEVNSMKLLEAYLPKTEVDQFGFKEGGALYALGLIHANHGNPTVIKYLRDQLQNAQVSPVRHGACLGLGLAAMGTRDQEVYRQLRDTLYLDDAVTGEAAAVSMGLVMAGDHNDTVFQEMVQYAQETQHDKIQRGIRTGLAILACGGADTAEPWIEQLLDVKSNAVLRQSGVCMLALAYSGTGNANVVRKLLAKVAADPNNDVKRWAVIAIGFVLSKEPDQCVSYTSMLVEHFNGHVRYGAALALGIACAATANREAIALIEPLLSAKENFVRQGAVMALALIQIQHTEATSPKIAELRKTFTKMASERGEDSMTRFGAMVSQGIMDAGGRNVTVSLQNRNGYPDLAGVIGMFVSMQYWYWHSFTLCMSLAFKPSCVIGLNSKLEMPIIEIKSNAKASTFAYPPPIEPKKKEEREKVETAILSITKKKGLLVGKKDAPKKEKEPEKMEVDGDDKPKAELAKEGDGKAEKKKLEPEAPTHMIQNPGRVVKQQLKTLATAEGARYNPLKPFSMGGIILLRDSRPDDKEEIVATVAAGGIPSSTGSSSAPEVPMPASFEIKLDQY</sequence>
<feature type="compositionally biased region" description="Polar residues" evidence="5">
    <location>
        <begin position="297"/>
        <end position="315"/>
    </location>
</feature>
<dbReference type="FunFam" id="1.25.10.10:FF:000017">
    <property type="entry name" value="26S proteasome non-ATPase regulatory subunit 1"/>
    <property type="match status" value="1"/>
</dbReference>
<evidence type="ECO:0000256" key="3">
    <source>
        <dbReference type="ARBA" id="ARBA00022737"/>
    </source>
</evidence>
<keyword evidence="9" id="KW-1185">Reference proteome</keyword>
<dbReference type="Gene3D" id="1.25.10.10">
    <property type="entry name" value="Leucine-rich Repeat Variant"/>
    <property type="match status" value="1"/>
</dbReference>
<dbReference type="InterPro" id="IPR016642">
    <property type="entry name" value="26S_Psome_Rpn2"/>
</dbReference>
<comment type="caution">
    <text evidence="8">The sequence shown here is derived from an EMBL/GenBank/DDBJ whole genome shotgun (WGS) entry which is preliminary data.</text>
</comment>
<dbReference type="SUPFAM" id="SSF48371">
    <property type="entry name" value="ARM repeat"/>
    <property type="match status" value="1"/>
</dbReference>
<proteinExistence type="inferred from homology"/>
<gene>
    <name evidence="8" type="ORF">MSPICULIGERA_LOCUS12382</name>
</gene>
<feature type="region of interest" description="Disordered" evidence="5">
    <location>
        <begin position="875"/>
        <end position="926"/>
    </location>
</feature>
<organism evidence="8 9">
    <name type="scientific">Mesorhabditis spiculigera</name>
    <dbReference type="NCBI Taxonomy" id="96644"/>
    <lineage>
        <taxon>Eukaryota</taxon>
        <taxon>Metazoa</taxon>
        <taxon>Ecdysozoa</taxon>
        <taxon>Nematoda</taxon>
        <taxon>Chromadorea</taxon>
        <taxon>Rhabditida</taxon>
        <taxon>Rhabditina</taxon>
        <taxon>Rhabditomorpha</taxon>
        <taxon>Rhabditoidea</taxon>
        <taxon>Rhabditidae</taxon>
        <taxon>Mesorhabditinae</taxon>
        <taxon>Mesorhabditis</taxon>
    </lineage>
</organism>
<dbReference type="Proteomes" id="UP001177023">
    <property type="component" value="Unassembled WGS sequence"/>
</dbReference>
<dbReference type="InterPro" id="IPR002015">
    <property type="entry name" value="Proteasome/cyclosome_rpt"/>
</dbReference>
<dbReference type="AlphaFoldDB" id="A0AA36CRL8"/>